<organism evidence="1 2">
    <name type="scientific">Acaryochloris marina (strain MBIC 11017)</name>
    <dbReference type="NCBI Taxonomy" id="329726"/>
    <lineage>
        <taxon>Bacteria</taxon>
        <taxon>Bacillati</taxon>
        <taxon>Cyanobacteriota</taxon>
        <taxon>Cyanophyceae</taxon>
        <taxon>Acaryochloridales</taxon>
        <taxon>Acaryochloridaceae</taxon>
        <taxon>Acaryochloris</taxon>
    </lineage>
</organism>
<sequence length="44" mass="5425">MEFYRQGGFDIALLDEMPNFLRKRFEGYRKQKMEVSIMRRLPIN</sequence>
<keyword evidence="2" id="KW-1185">Reference proteome</keyword>
<protein>
    <submittedName>
        <fullName evidence="1">Uncharacterized protein</fullName>
    </submittedName>
</protein>
<dbReference type="STRING" id="329726.AM1_5946"/>
<gene>
    <name evidence="1" type="ordered locus">AM1_5946</name>
</gene>
<reference evidence="1 2" key="1">
    <citation type="journal article" date="2008" name="Proc. Natl. Acad. Sci. U.S.A.">
        <title>Niche adaptation and genome expansion in the chlorophyll d-producing cyanobacterium Acaryochloris marina.</title>
        <authorList>
            <person name="Swingley W.D."/>
            <person name="Chen M."/>
            <person name="Cheung P.C."/>
            <person name="Conrad A.L."/>
            <person name="Dejesa L.C."/>
            <person name="Hao J."/>
            <person name="Honchak B.M."/>
            <person name="Karbach L.E."/>
            <person name="Kurdoglu A."/>
            <person name="Lahiri S."/>
            <person name="Mastrian S.D."/>
            <person name="Miyashita H."/>
            <person name="Page L."/>
            <person name="Ramakrishna P."/>
            <person name="Satoh S."/>
            <person name="Sattley W.M."/>
            <person name="Shimada Y."/>
            <person name="Taylor H.L."/>
            <person name="Tomo T."/>
            <person name="Tsuchiya T."/>
            <person name="Wang Z.T."/>
            <person name="Raymond J."/>
            <person name="Mimuro M."/>
            <person name="Blankenship R.E."/>
            <person name="Touchman J.W."/>
        </authorList>
    </citation>
    <scope>NUCLEOTIDE SEQUENCE [LARGE SCALE GENOMIC DNA]</scope>
    <source>
        <strain evidence="2">MBIC 11017</strain>
    </source>
</reference>
<dbReference type="AlphaFoldDB" id="B0C1Q1"/>
<evidence type="ECO:0000313" key="1">
    <source>
        <dbReference type="EMBL" id="ABW30885.1"/>
    </source>
</evidence>
<evidence type="ECO:0000313" key="2">
    <source>
        <dbReference type="Proteomes" id="UP000000268"/>
    </source>
</evidence>
<dbReference type="Proteomes" id="UP000000268">
    <property type="component" value="Chromosome"/>
</dbReference>
<proteinExistence type="predicted"/>
<dbReference type="HOGENOM" id="CLU_3210993_0_0_3"/>
<accession>B0C1Q1</accession>
<dbReference type="KEGG" id="amr:AM1_5946"/>
<name>B0C1Q1_ACAM1</name>
<dbReference type="EMBL" id="CP000828">
    <property type="protein sequence ID" value="ABW30885.1"/>
    <property type="molecule type" value="Genomic_DNA"/>
</dbReference>